<evidence type="ECO:0000313" key="3">
    <source>
        <dbReference type="Proteomes" id="UP000269041"/>
    </source>
</evidence>
<dbReference type="EMBL" id="RSFA01000053">
    <property type="protein sequence ID" value="RSD30758.1"/>
    <property type="molecule type" value="Genomic_DNA"/>
</dbReference>
<dbReference type="RefSeq" id="WP_125321889.1">
    <property type="nucleotide sequence ID" value="NZ_AP024889.1"/>
</dbReference>
<sequence>MKAKLTLLLPVVTIISFNLQASGAQGGRTLSAEIKCELKTGQVQLLPPLYCKMFNGKPKTT</sequence>
<dbReference type="AlphaFoldDB" id="A0A427U270"/>
<protein>
    <submittedName>
        <fullName evidence="2">Uncharacterized protein</fullName>
    </submittedName>
</protein>
<organism evidence="2 3">
    <name type="scientific">Vibrio pectenicida</name>
    <dbReference type="NCBI Taxonomy" id="62763"/>
    <lineage>
        <taxon>Bacteria</taxon>
        <taxon>Pseudomonadati</taxon>
        <taxon>Pseudomonadota</taxon>
        <taxon>Gammaproteobacteria</taxon>
        <taxon>Vibrionales</taxon>
        <taxon>Vibrionaceae</taxon>
        <taxon>Vibrio</taxon>
    </lineage>
</organism>
<evidence type="ECO:0000256" key="1">
    <source>
        <dbReference type="SAM" id="SignalP"/>
    </source>
</evidence>
<dbReference type="OrthoDB" id="5880898at2"/>
<evidence type="ECO:0000313" key="2">
    <source>
        <dbReference type="EMBL" id="RSD30758.1"/>
    </source>
</evidence>
<reference evidence="2 3" key="1">
    <citation type="submission" date="2018-12" db="EMBL/GenBank/DDBJ databases">
        <title>Genomic taxonomy of the Vibrionaceae family.</title>
        <authorList>
            <person name="Gomez-Gil B."/>
            <person name="Enciso-Ibarra K."/>
        </authorList>
    </citation>
    <scope>NUCLEOTIDE SEQUENCE [LARGE SCALE GENOMIC DNA]</scope>
    <source>
        <strain evidence="2 3">CAIM 594</strain>
    </source>
</reference>
<keyword evidence="3" id="KW-1185">Reference proteome</keyword>
<name>A0A427U270_9VIBR</name>
<accession>A0A427U270</accession>
<gene>
    <name evidence="2" type="ORF">EJA03_12135</name>
</gene>
<dbReference type="Proteomes" id="UP000269041">
    <property type="component" value="Unassembled WGS sequence"/>
</dbReference>
<keyword evidence="1" id="KW-0732">Signal</keyword>
<proteinExistence type="predicted"/>
<comment type="caution">
    <text evidence="2">The sequence shown here is derived from an EMBL/GenBank/DDBJ whole genome shotgun (WGS) entry which is preliminary data.</text>
</comment>
<feature type="chain" id="PRO_5019439685" evidence="1">
    <location>
        <begin position="22"/>
        <end position="61"/>
    </location>
</feature>
<feature type="signal peptide" evidence="1">
    <location>
        <begin position="1"/>
        <end position="21"/>
    </location>
</feature>